<name>A0AAV3QQE8_LITER</name>
<protein>
    <recommendedName>
        <fullName evidence="3">Reverse transcriptase</fullName>
    </recommendedName>
</protein>
<accession>A0AAV3QQE8</accession>
<dbReference type="Proteomes" id="UP001454036">
    <property type="component" value="Unassembled WGS sequence"/>
</dbReference>
<dbReference type="AlphaFoldDB" id="A0AAV3QQE8"/>
<gene>
    <name evidence="1" type="ORF">LIER_39940</name>
</gene>
<sequence length="238" mass="27615">MVDAKGLRGGLALLWPRHIHVEIKSFSTHHIEANVSEGNAAQWRKHSWNLMRLITWLSNLPTIFMGDFNEVTSSSEHVSQRLLRSNWQMENFSQVIREYLVRRESKVKSRFKFEEGWCLYEESRDIVQKAWDKNRVPGPDGMPARFFQHYWDTVGDTLCSMVLNFLNNGVFLKKFNFTLITLISKVDRPLNMTQFKPIALCNMVTKVIAKVLVDRLERFLPSVILETRSALVLGGNMA</sequence>
<evidence type="ECO:0000313" key="2">
    <source>
        <dbReference type="Proteomes" id="UP001454036"/>
    </source>
</evidence>
<dbReference type="SUPFAM" id="SSF56219">
    <property type="entry name" value="DNase I-like"/>
    <property type="match status" value="1"/>
</dbReference>
<evidence type="ECO:0008006" key="3">
    <source>
        <dbReference type="Google" id="ProtNLM"/>
    </source>
</evidence>
<keyword evidence="2" id="KW-1185">Reference proteome</keyword>
<organism evidence="1 2">
    <name type="scientific">Lithospermum erythrorhizon</name>
    <name type="common">Purple gromwell</name>
    <name type="synonym">Lithospermum officinale var. erythrorhizon</name>
    <dbReference type="NCBI Taxonomy" id="34254"/>
    <lineage>
        <taxon>Eukaryota</taxon>
        <taxon>Viridiplantae</taxon>
        <taxon>Streptophyta</taxon>
        <taxon>Embryophyta</taxon>
        <taxon>Tracheophyta</taxon>
        <taxon>Spermatophyta</taxon>
        <taxon>Magnoliopsida</taxon>
        <taxon>eudicotyledons</taxon>
        <taxon>Gunneridae</taxon>
        <taxon>Pentapetalae</taxon>
        <taxon>asterids</taxon>
        <taxon>lamiids</taxon>
        <taxon>Boraginales</taxon>
        <taxon>Boraginaceae</taxon>
        <taxon>Boraginoideae</taxon>
        <taxon>Lithospermeae</taxon>
        <taxon>Lithospermum</taxon>
    </lineage>
</organism>
<dbReference type="InterPro" id="IPR036691">
    <property type="entry name" value="Endo/exonu/phosph_ase_sf"/>
</dbReference>
<dbReference type="InterPro" id="IPR052343">
    <property type="entry name" value="Retrotransposon-Effector_Assoc"/>
</dbReference>
<dbReference type="EMBL" id="BAABME010022203">
    <property type="protein sequence ID" value="GAA0165246.1"/>
    <property type="molecule type" value="Genomic_DNA"/>
</dbReference>
<comment type="caution">
    <text evidence="1">The sequence shown here is derived from an EMBL/GenBank/DDBJ whole genome shotgun (WGS) entry which is preliminary data.</text>
</comment>
<dbReference type="PANTHER" id="PTHR46890:SF48">
    <property type="entry name" value="RNA-DIRECTED DNA POLYMERASE"/>
    <property type="match status" value="1"/>
</dbReference>
<dbReference type="PANTHER" id="PTHR46890">
    <property type="entry name" value="NON-LTR RETROLELEMENT REVERSE TRANSCRIPTASE-LIKE PROTEIN-RELATED"/>
    <property type="match status" value="1"/>
</dbReference>
<evidence type="ECO:0000313" key="1">
    <source>
        <dbReference type="EMBL" id="GAA0165246.1"/>
    </source>
</evidence>
<reference evidence="1 2" key="1">
    <citation type="submission" date="2024-01" db="EMBL/GenBank/DDBJ databases">
        <title>The complete chloroplast genome sequence of Lithospermum erythrorhizon: insights into the phylogenetic relationship among Boraginaceae species and the maternal lineages of purple gromwells.</title>
        <authorList>
            <person name="Okada T."/>
            <person name="Watanabe K."/>
        </authorList>
    </citation>
    <scope>NUCLEOTIDE SEQUENCE [LARGE SCALE GENOMIC DNA]</scope>
</reference>
<proteinExistence type="predicted"/>